<evidence type="ECO:0000256" key="9">
    <source>
        <dbReference type="ARBA" id="ARBA00023136"/>
    </source>
</evidence>
<evidence type="ECO:0000256" key="3">
    <source>
        <dbReference type="ARBA" id="ARBA00022448"/>
    </source>
</evidence>
<dbReference type="GO" id="GO:0051119">
    <property type="term" value="F:sugar transmembrane transporter activity"/>
    <property type="evidence" value="ECO:0000318"/>
    <property type="project" value="GO_Central"/>
</dbReference>
<dbReference type="PANTHER" id="PTHR10791">
    <property type="entry name" value="RAG1-ACTIVATING PROTEIN 1"/>
    <property type="match status" value="1"/>
</dbReference>
<keyword evidence="5" id="KW-0762">Sugar transport</keyword>
<name>A0A0U9HIS6_KLENI</name>
<evidence type="ECO:0000256" key="10">
    <source>
        <dbReference type="ARBA" id="ARBA00037238"/>
    </source>
</evidence>
<feature type="region of interest" description="Disordered" evidence="11">
    <location>
        <begin position="310"/>
        <end position="388"/>
    </location>
</feature>
<comment type="similarity">
    <text evidence="2">Belongs to the SWEET sugar transporter family.</text>
</comment>
<dbReference type="PANTHER" id="PTHR10791:SF30">
    <property type="entry name" value="SUGAR TRANSPORTER SWEET1"/>
    <property type="match status" value="1"/>
</dbReference>
<dbReference type="AlphaFoldDB" id="A0A0U9HIS6"/>
<dbReference type="GO" id="GO:0016020">
    <property type="term" value="C:membrane"/>
    <property type="evidence" value="ECO:0000318"/>
    <property type="project" value="GO_Central"/>
</dbReference>
<dbReference type="InterPro" id="IPR047664">
    <property type="entry name" value="SWEET"/>
</dbReference>
<sequence length="388" mass="41294">MMSNLSRHQANCTSLSTALSPTPTFARIVKNRSTEKFSSTPYVASVFSNAIWLLYGLVTPNSLFVITISSVLVIIYGTYCALFWKHAVTFETRVATERLLFGAALVISVTAAITWGAVPEDRRTLLLGLFGDVLSVIQARISFVFGNRMHVWNVAAPLSVLGMVFRTKSAEYLPLPLCVNNLINNTVWGVYAILKADVFVGAPCIPAVLLALASVALIFHYGDGSKTAAGARAAASGTADVTYVGGGSMHGGVSVHRGASQRGRPNKLDMGAPLLERIDSMPESPTGTNGNELHSAVFVISDEEEVHGARNFHTPTQSGPQNTKGGETEGRGTPTATATREEAVADVASRRAAEKLTEASQGQSGARMPASFRTSVSRRSSFSQQEGL</sequence>
<feature type="transmembrane region" description="Helical" evidence="12">
    <location>
        <begin position="172"/>
        <end position="194"/>
    </location>
</feature>
<dbReference type="Proteomes" id="UP000054558">
    <property type="component" value="Unassembled WGS sequence"/>
</dbReference>
<dbReference type="GO" id="GO:0008643">
    <property type="term" value="P:carbohydrate transport"/>
    <property type="evidence" value="ECO:0000318"/>
    <property type="project" value="GO_Central"/>
</dbReference>
<evidence type="ECO:0000256" key="1">
    <source>
        <dbReference type="ARBA" id="ARBA00004651"/>
    </source>
</evidence>
<dbReference type="GO" id="GO:0005886">
    <property type="term" value="C:plasma membrane"/>
    <property type="evidence" value="ECO:0007669"/>
    <property type="project" value="UniProtKB-SubCell"/>
</dbReference>
<keyword evidence="6 12" id="KW-0812">Transmembrane</keyword>
<dbReference type="InterPro" id="IPR004316">
    <property type="entry name" value="SWEET_rpt"/>
</dbReference>
<feature type="compositionally biased region" description="Basic and acidic residues" evidence="11">
    <location>
        <begin position="339"/>
        <end position="357"/>
    </location>
</feature>
<dbReference type="Pfam" id="PF03083">
    <property type="entry name" value="MtN3_slv"/>
    <property type="match status" value="2"/>
</dbReference>
<feature type="transmembrane region" description="Helical" evidence="12">
    <location>
        <begin position="200"/>
        <end position="222"/>
    </location>
</feature>
<dbReference type="OMA" id="VEMEMTA"/>
<comment type="function">
    <text evidence="10">Mediates both low-affinity uptake and efflux of sugar across the plasma membrane.</text>
</comment>
<evidence type="ECO:0000256" key="8">
    <source>
        <dbReference type="ARBA" id="ARBA00022989"/>
    </source>
</evidence>
<dbReference type="Gene3D" id="1.20.1280.290">
    <property type="match status" value="2"/>
</dbReference>
<gene>
    <name evidence="13" type="ORF">KFL_000680150</name>
</gene>
<evidence type="ECO:0000256" key="7">
    <source>
        <dbReference type="ARBA" id="ARBA00022737"/>
    </source>
</evidence>
<feature type="transmembrane region" description="Helical" evidence="12">
    <location>
        <begin position="63"/>
        <end position="84"/>
    </location>
</feature>
<feature type="transmembrane region" description="Helical" evidence="12">
    <location>
        <begin position="42"/>
        <end position="58"/>
    </location>
</feature>
<evidence type="ECO:0000256" key="4">
    <source>
        <dbReference type="ARBA" id="ARBA00022475"/>
    </source>
</evidence>
<keyword evidence="4" id="KW-1003">Cell membrane</keyword>
<proteinExistence type="inferred from homology"/>
<evidence type="ECO:0000256" key="2">
    <source>
        <dbReference type="ARBA" id="ARBA00007809"/>
    </source>
</evidence>
<evidence type="ECO:0000256" key="11">
    <source>
        <dbReference type="SAM" id="MobiDB-lite"/>
    </source>
</evidence>
<feature type="transmembrane region" description="Helical" evidence="12">
    <location>
        <begin position="99"/>
        <end position="118"/>
    </location>
</feature>
<keyword evidence="8 12" id="KW-1133">Transmembrane helix</keyword>
<dbReference type="EMBL" id="DF237017">
    <property type="protein sequence ID" value="GAQ80999.1"/>
    <property type="molecule type" value="Genomic_DNA"/>
</dbReference>
<evidence type="ECO:0000313" key="13">
    <source>
        <dbReference type="EMBL" id="GAQ80999.1"/>
    </source>
</evidence>
<keyword evidence="9 12" id="KW-0472">Membrane</keyword>
<evidence type="ECO:0000256" key="5">
    <source>
        <dbReference type="ARBA" id="ARBA00022597"/>
    </source>
</evidence>
<dbReference type="OrthoDB" id="409725at2759"/>
<keyword evidence="14" id="KW-1185">Reference proteome</keyword>
<protein>
    <submittedName>
        <fullName evidence="13">RAG1-activating protein-1-related</fullName>
    </submittedName>
</protein>
<reference evidence="13 14" key="1">
    <citation type="journal article" date="2014" name="Nat. Commun.">
        <title>Klebsormidium flaccidum genome reveals primary factors for plant terrestrial adaptation.</title>
        <authorList>
            <person name="Hori K."/>
            <person name="Maruyama F."/>
            <person name="Fujisawa T."/>
            <person name="Togashi T."/>
            <person name="Yamamoto N."/>
            <person name="Seo M."/>
            <person name="Sato S."/>
            <person name="Yamada T."/>
            <person name="Mori H."/>
            <person name="Tajima N."/>
            <person name="Moriyama T."/>
            <person name="Ikeuchi M."/>
            <person name="Watanabe M."/>
            <person name="Wada H."/>
            <person name="Kobayashi K."/>
            <person name="Saito M."/>
            <person name="Masuda T."/>
            <person name="Sasaki-Sekimoto Y."/>
            <person name="Mashiguchi K."/>
            <person name="Awai K."/>
            <person name="Shimojima M."/>
            <person name="Masuda S."/>
            <person name="Iwai M."/>
            <person name="Nobusawa T."/>
            <person name="Narise T."/>
            <person name="Kondo S."/>
            <person name="Saito H."/>
            <person name="Sato R."/>
            <person name="Murakawa M."/>
            <person name="Ihara Y."/>
            <person name="Oshima-Yamada Y."/>
            <person name="Ohtaka K."/>
            <person name="Satoh M."/>
            <person name="Sonobe K."/>
            <person name="Ishii M."/>
            <person name="Ohtani R."/>
            <person name="Kanamori-Sato M."/>
            <person name="Honoki R."/>
            <person name="Miyazaki D."/>
            <person name="Mochizuki H."/>
            <person name="Umetsu J."/>
            <person name="Higashi K."/>
            <person name="Shibata D."/>
            <person name="Kamiya Y."/>
            <person name="Sato N."/>
            <person name="Nakamura Y."/>
            <person name="Tabata S."/>
            <person name="Ida S."/>
            <person name="Kurokawa K."/>
            <person name="Ohta H."/>
        </authorList>
    </citation>
    <scope>NUCLEOTIDE SEQUENCE [LARGE SCALE GENOMIC DNA]</scope>
    <source>
        <strain evidence="13 14">NIES-2285</strain>
    </source>
</reference>
<feature type="compositionally biased region" description="Polar residues" evidence="11">
    <location>
        <begin position="313"/>
        <end position="325"/>
    </location>
</feature>
<accession>A0A0U9HIS6</accession>
<evidence type="ECO:0000256" key="12">
    <source>
        <dbReference type="SAM" id="Phobius"/>
    </source>
</evidence>
<organism evidence="13 14">
    <name type="scientific">Klebsormidium nitens</name>
    <name type="common">Green alga</name>
    <name type="synonym">Ulothrix nitens</name>
    <dbReference type="NCBI Taxonomy" id="105231"/>
    <lineage>
        <taxon>Eukaryota</taxon>
        <taxon>Viridiplantae</taxon>
        <taxon>Streptophyta</taxon>
        <taxon>Klebsormidiophyceae</taxon>
        <taxon>Klebsormidiales</taxon>
        <taxon>Klebsormidiaceae</taxon>
        <taxon>Klebsormidium</taxon>
    </lineage>
</organism>
<evidence type="ECO:0000256" key="6">
    <source>
        <dbReference type="ARBA" id="ARBA00022692"/>
    </source>
</evidence>
<keyword evidence="7" id="KW-0677">Repeat</keyword>
<evidence type="ECO:0000313" key="14">
    <source>
        <dbReference type="Proteomes" id="UP000054558"/>
    </source>
</evidence>
<feature type="compositionally biased region" description="Low complexity" evidence="11">
    <location>
        <begin position="371"/>
        <end position="388"/>
    </location>
</feature>
<comment type="subcellular location">
    <subcellularLocation>
        <location evidence="1">Cell membrane</location>
        <topology evidence="1">Multi-pass membrane protein</topology>
    </subcellularLocation>
</comment>
<keyword evidence="3" id="KW-0813">Transport</keyword>